<dbReference type="InterPro" id="IPR048899">
    <property type="entry name" value="NMD_SH3"/>
</dbReference>
<keyword evidence="5 8" id="KW-0963">Cytoplasm</keyword>
<keyword evidence="7 8" id="KW-0539">Nucleus</keyword>
<protein>
    <recommendedName>
        <fullName evidence="3 8">60S ribosomal export protein NMD3</fullName>
    </recommendedName>
</protein>
<comment type="caution">
    <text evidence="12">The sequence shown here is derived from an EMBL/GenBank/DDBJ whole genome shotgun (WGS) entry which is preliminary data.</text>
</comment>
<organism evidence="12 14">
    <name type="scientific">Didymodactylos carnosus</name>
    <dbReference type="NCBI Taxonomy" id="1234261"/>
    <lineage>
        <taxon>Eukaryota</taxon>
        <taxon>Metazoa</taxon>
        <taxon>Spiralia</taxon>
        <taxon>Gnathifera</taxon>
        <taxon>Rotifera</taxon>
        <taxon>Eurotatoria</taxon>
        <taxon>Bdelloidea</taxon>
        <taxon>Philodinida</taxon>
        <taxon>Philodinidae</taxon>
        <taxon>Didymodactylos</taxon>
    </lineage>
</organism>
<dbReference type="PANTHER" id="PTHR12746:SF2">
    <property type="entry name" value="60S RIBOSOMAL EXPORT PROTEIN NMD3"/>
    <property type="match status" value="1"/>
</dbReference>
<evidence type="ECO:0000256" key="1">
    <source>
        <dbReference type="ARBA" id="ARBA00002269"/>
    </source>
</evidence>
<dbReference type="InterPro" id="IPR007064">
    <property type="entry name" value="Nmd3_N"/>
</dbReference>
<dbReference type="Pfam" id="PF21193">
    <property type="entry name" value="NMD_SH3"/>
    <property type="match status" value="1"/>
</dbReference>
<evidence type="ECO:0000256" key="8">
    <source>
        <dbReference type="RuleBase" id="RU364108"/>
    </source>
</evidence>
<dbReference type="InterPro" id="IPR039768">
    <property type="entry name" value="Nmd3"/>
</dbReference>
<evidence type="ECO:0000313" key="13">
    <source>
        <dbReference type="EMBL" id="CAF3710711.1"/>
    </source>
</evidence>
<evidence type="ECO:0000256" key="2">
    <source>
        <dbReference type="ARBA" id="ARBA00009794"/>
    </source>
</evidence>
<accession>A0A814BZ28</accession>
<evidence type="ECO:0000256" key="7">
    <source>
        <dbReference type="ARBA" id="ARBA00023242"/>
    </source>
</evidence>
<keyword evidence="6 8" id="KW-0653">Protein transport</keyword>
<dbReference type="GO" id="GO:0015031">
    <property type="term" value="P:protein transport"/>
    <property type="evidence" value="ECO:0007669"/>
    <property type="project" value="UniProtKB-KW"/>
</dbReference>
<feature type="domain" description="Nmd3 N-terminal" evidence="9">
    <location>
        <begin position="19"/>
        <end position="248"/>
    </location>
</feature>
<dbReference type="InterPro" id="IPR048898">
    <property type="entry name" value="OB_NMD3"/>
</dbReference>
<dbReference type="GO" id="GO:0043023">
    <property type="term" value="F:ribosomal large subunit binding"/>
    <property type="evidence" value="ECO:0007669"/>
    <property type="project" value="InterPro"/>
</dbReference>
<proteinExistence type="inferred from homology"/>
<reference evidence="12" key="1">
    <citation type="submission" date="2021-02" db="EMBL/GenBank/DDBJ databases">
        <authorList>
            <person name="Nowell W R."/>
        </authorList>
    </citation>
    <scope>NUCLEOTIDE SEQUENCE</scope>
</reference>
<keyword evidence="4 8" id="KW-0813">Transport</keyword>
<dbReference type="Pfam" id="PF21192">
    <property type="entry name" value="OB_NMD3"/>
    <property type="match status" value="1"/>
</dbReference>
<dbReference type="Proteomes" id="UP000681722">
    <property type="component" value="Unassembled WGS sequence"/>
</dbReference>
<evidence type="ECO:0000259" key="10">
    <source>
        <dbReference type="Pfam" id="PF21192"/>
    </source>
</evidence>
<keyword evidence="14" id="KW-1185">Reference proteome</keyword>
<dbReference type="GO" id="GO:0000055">
    <property type="term" value="P:ribosomal large subunit export from nucleus"/>
    <property type="evidence" value="ECO:0007669"/>
    <property type="project" value="TreeGrafter"/>
</dbReference>
<evidence type="ECO:0000256" key="5">
    <source>
        <dbReference type="ARBA" id="ARBA00022490"/>
    </source>
</evidence>
<dbReference type="EMBL" id="CAJOBC010002011">
    <property type="protein sequence ID" value="CAF3710711.1"/>
    <property type="molecule type" value="Genomic_DNA"/>
</dbReference>
<evidence type="ECO:0000313" key="12">
    <source>
        <dbReference type="EMBL" id="CAF0933053.1"/>
    </source>
</evidence>
<comment type="function">
    <text evidence="1 8">Acts as an adapter for the XPO1/CRM1-mediated export of the 60S ribosomal subunit.</text>
</comment>
<evidence type="ECO:0000256" key="6">
    <source>
        <dbReference type="ARBA" id="ARBA00022927"/>
    </source>
</evidence>
<dbReference type="AlphaFoldDB" id="A0A814BZ28"/>
<dbReference type="Pfam" id="PF04981">
    <property type="entry name" value="NMD3"/>
    <property type="match status" value="1"/>
</dbReference>
<comment type="similarity">
    <text evidence="2 8">Belongs to the NMD3 family.</text>
</comment>
<dbReference type="OrthoDB" id="203821at2759"/>
<evidence type="ECO:0000256" key="4">
    <source>
        <dbReference type="ARBA" id="ARBA00022448"/>
    </source>
</evidence>
<feature type="domain" description="60S ribosomal export protein NMD3 SH3" evidence="11">
    <location>
        <begin position="251"/>
        <end position="298"/>
    </location>
</feature>
<sequence>MEYIIPSNNDAPITGKILCCQCGILIEPNALNMCSGCLQTQIDITDQIPKQGQLQMCNKCIRYLQPPNTWISAELESRELLTVCLKRIKGLNKEVRLTDAGFIWTEPHSKRVKVKLTVQKEVMTGAILQQTFIVEFTILNQICDECQRIEAKDYWKALVQVRQRTSHKKTFFYLEQLLLKHNAHTDTTQIKQNHSGLDFYFAEQNHARKLLDFLSCVVPCASESSKSLVSHDIHSNIYNYKYTYAVEIVPICKDDVVCLSMKHSKQLGNIGPICICSKITQNVYLIDPQTLKIAVISSTEYWRHPFQSICDSKHLVEYIVCDVNLIDSDGKPHVYGKESTKHALAEVYVMKASEIGFVDKQYITITHLGHLLHPGDSVLGFDLQNSNVSNTSLETYNMDKLPDVILVKKLYADKSLRNRKRKWKLKHLNVEDAVSGTSNDRDYTDFLEDLEEDPTLRQNVMIYKDEKKLHQIDDEKETIDIPQIGLEEMMSELKLDEDETQMKVDS</sequence>
<evidence type="ECO:0000313" key="14">
    <source>
        <dbReference type="Proteomes" id="UP000663829"/>
    </source>
</evidence>
<dbReference type="GO" id="GO:0005737">
    <property type="term" value="C:cytoplasm"/>
    <property type="evidence" value="ECO:0007669"/>
    <property type="project" value="UniProtKB-SubCell"/>
</dbReference>
<dbReference type="EMBL" id="CAJNOQ010002011">
    <property type="protein sequence ID" value="CAF0933053.1"/>
    <property type="molecule type" value="Genomic_DNA"/>
</dbReference>
<dbReference type="PANTHER" id="PTHR12746">
    <property type="entry name" value="NONSENSE-MEDIATED MRNA DECAY PROTEIN 3"/>
    <property type="match status" value="1"/>
</dbReference>
<comment type="subcellular location">
    <subcellularLocation>
        <location evidence="8">Cytoplasm</location>
    </subcellularLocation>
    <subcellularLocation>
        <location evidence="8">Nucleus</location>
    </subcellularLocation>
</comment>
<evidence type="ECO:0000259" key="9">
    <source>
        <dbReference type="Pfam" id="PF04981"/>
    </source>
</evidence>
<evidence type="ECO:0000259" key="11">
    <source>
        <dbReference type="Pfam" id="PF21193"/>
    </source>
</evidence>
<dbReference type="Proteomes" id="UP000663829">
    <property type="component" value="Unassembled WGS sequence"/>
</dbReference>
<dbReference type="GO" id="GO:0005634">
    <property type="term" value="C:nucleus"/>
    <property type="evidence" value="ECO:0007669"/>
    <property type="project" value="UniProtKB-SubCell"/>
</dbReference>
<name>A0A814BZ28_9BILA</name>
<feature type="domain" description="60S ribosomal export protein NMD3 OB-fold" evidence="10">
    <location>
        <begin position="315"/>
        <end position="409"/>
    </location>
</feature>
<evidence type="ECO:0000256" key="3">
    <source>
        <dbReference type="ARBA" id="ARBA00017035"/>
    </source>
</evidence>
<gene>
    <name evidence="12" type="ORF">GPM918_LOCUS10290</name>
    <name evidence="13" type="ORF">SRO942_LOCUS10291</name>
</gene>